<dbReference type="Proteomes" id="UP000076449">
    <property type="component" value="Chromosome II"/>
</dbReference>
<dbReference type="EMBL" id="CM002799">
    <property type="protein sequence ID" value="KZN87711.1"/>
    <property type="molecule type" value="Genomic_DNA"/>
</dbReference>
<name>A0A167SZA8_PENCH</name>
<feature type="compositionally biased region" description="Basic and acidic residues" evidence="1">
    <location>
        <begin position="163"/>
        <end position="172"/>
    </location>
</feature>
<accession>A0A167SZA8</accession>
<organism evidence="2">
    <name type="scientific">Penicillium chrysogenum</name>
    <name type="common">Penicillium notatum</name>
    <dbReference type="NCBI Taxonomy" id="5076"/>
    <lineage>
        <taxon>Eukaryota</taxon>
        <taxon>Fungi</taxon>
        <taxon>Dikarya</taxon>
        <taxon>Ascomycota</taxon>
        <taxon>Pezizomycotina</taxon>
        <taxon>Eurotiomycetes</taxon>
        <taxon>Eurotiomycetidae</taxon>
        <taxon>Eurotiales</taxon>
        <taxon>Aspergillaceae</taxon>
        <taxon>Penicillium</taxon>
        <taxon>Penicillium chrysogenum species complex</taxon>
    </lineage>
</organism>
<evidence type="ECO:0000313" key="2">
    <source>
        <dbReference type="EMBL" id="KZN87711.1"/>
    </source>
</evidence>
<gene>
    <name evidence="2" type="ORF">EN45_062720</name>
</gene>
<evidence type="ECO:0000256" key="1">
    <source>
        <dbReference type="SAM" id="MobiDB-lite"/>
    </source>
</evidence>
<feature type="region of interest" description="Disordered" evidence="1">
    <location>
        <begin position="1"/>
        <end position="20"/>
    </location>
</feature>
<reference evidence="2" key="1">
    <citation type="journal article" date="2014" name="Genome Announc.">
        <title>Complete sequencing and chromosome-scale genome assembly of the industrial progenitor strain P2niaD18 from the penicillin producer Penicillium chrysogenum.</title>
        <authorList>
            <person name="Specht T."/>
            <person name="Dahlmann T.A."/>
            <person name="Zadra I."/>
            <person name="Kurnsteiner H."/>
            <person name="Kuck U."/>
        </authorList>
    </citation>
    <scope>NUCLEOTIDE SEQUENCE [LARGE SCALE GENOMIC DNA]</scope>
    <source>
        <strain evidence="2">P2niaD18</strain>
    </source>
</reference>
<feature type="region of interest" description="Disordered" evidence="1">
    <location>
        <begin position="87"/>
        <end position="108"/>
    </location>
</feature>
<protein>
    <submittedName>
        <fullName evidence="2">Uncharacterized protein</fullName>
    </submittedName>
</protein>
<proteinExistence type="predicted"/>
<feature type="region of interest" description="Disordered" evidence="1">
    <location>
        <begin position="152"/>
        <end position="172"/>
    </location>
</feature>
<dbReference type="AlphaFoldDB" id="A0A167SZA8"/>
<sequence length="217" mass="23931">MGHNAMPPENVTQRTKDGNFISSGKELAELAVRKLKIQTKPGEVNAENDKFRILQPSSAQATSLEGLKEAEDYASGLRKDAAANRSFTTASTATQQNQAQGSSFVDQSTQTATPNLTAYAHKAASHLLSGVTKPVRQLRKIDASQLKFSSKIEATQRKHAKRPEKPKCEIESLKQETQNLREEIKQLRADRQKWVDLMASLEAENSKLAAIGMKDKV</sequence>
<feature type="compositionally biased region" description="Low complexity" evidence="1">
    <location>
        <begin position="87"/>
        <end position="103"/>
    </location>
</feature>